<evidence type="ECO:0000313" key="3">
    <source>
        <dbReference type="Proteomes" id="UP000095009"/>
    </source>
</evidence>
<feature type="region of interest" description="Disordered" evidence="1">
    <location>
        <begin position="165"/>
        <end position="208"/>
    </location>
</feature>
<protein>
    <submittedName>
        <fullName evidence="2">Uncharacterized protein</fullName>
    </submittedName>
</protein>
<dbReference type="Proteomes" id="UP000095009">
    <property type="component" value="Unassembled WGS sequence"/>
</dbReference>
<sequence>MPNQSSMLPANPATPSRKTSILVPRKPCFRPLLPKPPASLPVDTARSITCPTSVVPIPANSSVRIQQSNSIENSVSPQTSSPLDIGANVYNAISIASSPSSANGVSVSSSREGRSYNSVEAPIGAFNGPRRSSSTSSHRASGMSSSGLNNALFNSSVNNRNCSSFEITPPSVFNSPRRSSSVSNRRTSTTTGPNSKPTISKRPYSMNNNTMACSNSVITTDAIPTSPGPMTNTASSASTVLTVSPPASVDSSTLPVTTRYQSFKPSNTENKFISIGQPANLRNLPITIAPSSSSFNKNVNNNINNSSHKKATDVSSSRYERNVSRMRIHETNPHLDGVEYNCGLPGLAGSYSRSVSSGSRTIGIDNRTSTSTSSGTGRTSRLSAALVAASSNSSTTLGSGLSSAYASMGPTLSGALEFQSSLDSFDNMLNSIEPVGNFDLAKPATTGVYTWPDALESSNGNTIPLWDPSEILNPRPLESKTATRSLSSRETTEKTTTVNKNFPVTEYSSGIHKSVDDGYKNEIDEILYNIKFDNGFSSLDDLSLNASTSSGSVCNDNVTLSKNDNKKRNEKSSIEKTSNQSSTLIDESLMMDNNDFFSFLDTGINI</sequence>
<feature type="compositionally biased region" description="Basic and acidic residues" evidence="1">
    <location>
        <begin position="563"/>
        <end position="574"/>
    </location>
</feature>
<feature type="region of interest" description="Disordered" evidence="1">
    <location>
        <begin position="355"/>
        <end position="379"/>
    </location>
</feature>
<feature type="region of interest" description="Disordered" evidence="1">
    <location>
        <begin position="120"/>
        <end position="146"/>
    </location>
</feature>
<reference evidence="2 3" key="1">
    <citation type="journal article" date="2016" name="Proc. Natl. Acad. Sci. U.S.A.">
        <title>Comparative genomics of biotechnologically important yeasts.</title>
        <authorList>
            <person name="Riley R."/>
            <person name="Haridas S."/>
            <person name="Wolfe K.H."/>
            <person name="Lopes M.R."/>
            <person name="Hittinger C.T."/>
            <person name="Goeker M."/>
            <person name="Salamov A.A."/>
            <person name="Wisecaver J.H."/>
            <person name="Long T.M."/>
            <person name="Calvey C.H."/>
            <person name="Aerts A.L."/>
            <person name="Barry K.W."/>
            <person name="Choi C."/>
            <person name="Clum A."/>
            <person name="Coughlan A.Y."/>
            <person name="Deshpande S."/>
            <person name="Douglass A.P."/>
            <person name="Hanson S.J."/>
            <person name="Klenk H.-P."/>
            <person name="LaButti K.M."/>
            <person name="Lapidus A."/>
            <person name="Lindquist E.A."/>
            <person name="Lipzen A.M."/>
            <person name="Meier-Kolthoff J.P."/>
            <person name="Ohm R.A."/>
            <person name="Otillar R.P."/>
            <person name="Pangilinan J.L."/>
            <person name="Peng Y."/>
            <person name="Rokas A."/>
            <person name="Rosa C.A."/>
            <person name="Scheuner C."/>
            <person name="Sibirny A.A."/>
            <person name="Slot J.C."/>
            <person name="Stielow J.B."/>
            <person name="Sun H."/>
            <person name="Kurtzman C.P."/>
            <person name="Blackwell M."/>
            <person name="Grigoriev I.V."/>
            <person name="Jeffries T.W."/>
        </authorList>
    </citation>
    <scope>NUCLEOTIDE SEQUENCE [LARGE SCALE GENOMIC DNA]</scope>
    <source>
        <strain evidence="2 3">DSM 6958</strain>
    </source>
</reference>
<gene>
    <name evidence="2" type="ORF">NADFUDRAFT_84185</name>
</gene>
<name>A0A1E3PDR5_9ASCO</name>
<feature type="region of interest" description="Disordered" evidence="1">
    <location>
        <begin position="559"/>
        <end position="580"/>
    </location>
</feature>
<dbReference type="STRING" id="857566.A0A1E3PDR5"/>
<keyword evidence="3" id="KW-1185">Reference proteome</keyword>
<proteinExistence type="predicted"/>
<evidence type="ECO:0000256" key="1">
    <source>
        <dbReference type="SAM" id="MobiDB-lite"/>
    </source>
</evidence>
<accession>A0A1E3PDR5</accession>
<evidence type="ECO:0000313" key="2">
    <source>
        <dbReference type="EMBL" id="ODQ63518.1"/>
    </source>
</evidence>
<feature type="region of interest" description="Disordered" evidence="1">
    <location>
        <begin position="1"/>
        <end position="20"/>
    </location>
</feature>
<dbReference type="EMBL" id="KV454414">
    <property type="protein sequence ID" value="ODQ63518.1"/>
    <property type="molecule type" value="Genomic_DNA"/>
</dbReference>
<feature type="compositionally biased region" description="Low complexity" evidence="1">
    <location>
        <begin position="170"/>
        <end position="191"/>
    </location>
</feature>
<feature type="compositionally biased region" description="Low complexity" evidence="1">
    <location>
        <begin position="367"/>
        <end position="379"/>
    </location>
</feature>
<feature type="compositionally biased region" description="Polar residues" evidence="1">
    <location>
        <begin position="1"/>
        <end position="19"/>
    </location>
</feature>
<dbReference type="AlphaFoldDB" id="A0A1E3PDR5"/>
<feature type="compositionally biased region" description="Low complexity" evidence="1">
    <location>
        <begin position="128"/>
        <end position="146"/>
    </location>
</feature>
<organism evidence="2 3">
    <name type="scientific">Nadsonia fulvescens var. elongata DSM 6958</name>
    <dbReference type="NCBI Taxonomy" id="857566"/>
    <lineage>
        <taxon>Eukaryota</taxon>
        <taxon>Fungi</taxon>
        <taxon>Dikarya</taxon>
        <taxon>Ascomycota</taxon>
        <taxon>Saccharomycotina</taxon>
        <taxon>Dipodascomycetes</taxon>
        <taxon>Dipodascales</taxon>
        <taxon>Dipodascales incertae sedis</taxon>
        <taxon>Nadsonia</taxon>
    </lineage>
</organism>
<feature type="region of interest" description="Disordered" evidence="1">
    <location>
        <begin position="301"/>
        <end position="320"/>
    </location>
</feature>